<keyword evidence="3" id="KW-1185">Reference proteome</keyword>
<dbReference type="AlphaFoldDB" id="A0A7W9W6B8"/>
<keyword evidence="1" id="KW-1133">Transmembrane helix</keyword>
<evidence type="ECO:0000256" key="1">
    <source>
        <dbReference type="SAM" id="Phobius"/>
    </source>
</evidence>
<feature type="transmembrane region" description="Helical" evidence="1">
    <location>
        <begin position="43"/>
        <end position="62"/>
    </location>
</feature>
<keyword evidence="1" id="KW-0812">Transmembrane</keyword>
<dbReference type="Proteomes" id="UP000520814">
    <property type="component" value="Unassembled WGS sequence"/>
</dbReference>
<dbReference type="RefSeq" id="WP_184193019.1">
    <property type="nucleotide sequence ID" value="NZ_JACHGW010000001.1"/>
</dbReference>
<sequence>MNAPHNRLLHPPEPRWPAAVALVALGGLHMALPKELAVGPSWLLPTVVVLLLIPTIVTLRLNRHRLNRLFGFLSLGVVTGAELWSLSLLVLSLPKHTLTPGHLLKAAAALWITNVLVFALWYWRLDAGGPHQRETRDHHHGGAFLFPQLGMEGQEAWKPHFIDYLFLSFNHSTALSPTDTAILSRWAKGLIMLQASISLTTIALLAARAVNIL</sequence>
<feature type="transmembrane region" description="Helical" evidence="1">
    <location>
        <begin position="190"/>
        <end position="210"/>
    </location>
</feature>
<feature type="transmembrane region" description="Helical" evidence="1">
    <location>
        <begin position="69"/>
        <end position="91"/>
    </location>
</feature>
<organism evidence="2 3">
    <name type="scientific">Armatimonas rosea</name>
    <dbReference type="NCBI Taxonomy" id="685828"/>
    <lineage>
        <taxon>Bacteria</taxon>
        <taxon>Bacillati</taxon>
        <taxon>Armatimonadota</taxon>
        <taxon>Armatimonadia</taxon>
        <taxon>Armatimonadales</taxon>
        <taxon>Armatimonadaceae</taxon>
        <taxon>Armatimonas</taxon>
    </lineage>
</organism>
<comment type="caution">
    <text evidence="2">The sequence shown here is derived from an EMBL/GenBank/DDBJ whole genome shotgun (WGS) entry which is preliminary data.</text>
</comment>
<dbReference type="EMBL" id="JACHGW010000001">
    <property type="protein sequence ID" value="MBB6049412.1"/>
    <property type="molecule type" value="Genomic_DNA"/>
</dbReference>
<evidence type="ECO:0000313" key="2">
    <source>
        <dbReference type="EMBL" id="MBB6049412.1"/>
    </source>
</evidence>
<gene>
    <name evidence="2" type="ORF">HNQ39_001174</name>
</gene>
<accession>A0A7W9W6B8</accession>
<reference evidence="2 3" key="1">
    <citation type="submission" date="2020-08" db="EMBL/GenBank/DDBJ databases">
        <title>Genomic Encyclopedia of Type Strains, Phase IV (KMG-IV): sequencing the most valuable type-strain genomes for metagenomic binning, comparative biology and taxonomic classification.</title>
        <authorList>
            <person name="Goeker M."/>
        </authorList>
    </citation>
    <scope>NUCLEOTIDE SEQUENCE [LARGE SCALE GENOMIC DNA]</scope>
    <source>
        <strain evidence="2 3">DSM 23562</strain>
    </source>
</reference>
<keyword evidence="1" id="KW-0472">Membrane</keyword>
<name>A0A7W9W6B8_ARMRO</name>
<feature type="transmembrane region" description="Helical" evidence="1">
    <location>
        <begin position="103"/>
        <end position="123"/>
    </location>
</feature>
<proteinExistence type="predicted"/>
<evidence type="ECO:0000313" key="3">
    <source>
        <dbReference type="Proteomes" id="UP000520814"/>
    </source>
</evidence>
<protein>
    <submittedName>
        <fullName evidence="2">Putative membrane protein</fullName>
    </submittedName>
</protein>